<dbReference type="AlphaFoldDB" id="A0AAY4ASZ4"/>
<feature type="region of interest" description="Disordered" evidence="1">
    <location>
        <begin position="364"/>
        <end position="390"/>
    </location>
</feature>
<feature type="region of interest" description="Disordered" evidence="1">
    <location>
        <begin position="170"/>
        <end position="191"/>
    </location>
</feature>
<keyword evidence="3" id="KW-1185">Reference proteome</keyword>
<reference evidence="2" key="3">
    <citation type="submission" date="2025-09" db="UniProtKB">
        <authorList>
            <consortium name="Ensembl"/>
        </authorList>
    </citation>
    <scope>IDENTIFICATION</scope>
</reference>
<gene>
    <name evidence="2" type="primary">LOC114796909</name>
</gene>
<evidence type="ECO:0000313" key="2">
    <source>
        <dbReference type="Ensembl" id="ENSDCDP00010011470.1"/>
    </source>
</evidence>
<dbReference type="PANTHER" id="PTHR22443">
    <property type="entry name" value="NON-SPECIFIC LETHAL 1, ISOFORM M"/>
    <property type="match status" value="1"/>
</dbReference>
<dbReference type="GO" id="GO:0044545">
    <property type="term" value="C:NSL complex"/>
    <property type="evidence" value="ECO:0007669"/>
    <property type="project" value="TreeGrafter"/>
</dbReference>
<dbReference type="GO" id="GO:0035035">
    <property type="term" value="F:histone acetyltransferase binding"/>
    <property type="evidence" value="ECO:0007669"/>
    <property type="project" value="TreeGrafter"/>
</dbReference>
<feature type="compositionally biased region" description="Basic residues" evidence="1">
    <location>
        <begin position="110"/>
        <end position="119"/>
    </location>
</feature>
<dbReference type="GeneTree" id="ENSGT00530000063688"/>
<dbReference type="PANTHER" id="PTHR22443:SF14">
    <property type="entry name" value="KAT8 REGULATORY NSL COMPLEX SUBUNIT 1"/>
    <property type="match status" value="1"/>
</dbReference>
<feature type="region of interest" description="Disordered" evidence="1">
    <location>
        <begin position="98"/>
        <end position="133"/>
    </location>
</feature>
<name>A0AAY4ASZ4_9TELE</name>
<feature type="region of interest" description="Disordered" evidence="1">
    <location>
        <begin position="689"/>
        <end position="741"/>
    </location>
</feature>
<feature type="region of interest" description="Disordered" evidence="1">
    <location>
        <begin position="622"/>
        <end position="654"/>
    </location>
</feature>
<dbReference type="Proteomes" id="UP000694580">
    <property type="component" value="Chromosome 9"/>
</dbReference>
<evidence type="ECO:0000256" key="1">
    <source>
        <dbReference type="SAM" id="MobiDB-lite"/>
    </source>
</evidence>
<sequence length="787" mass="84167">MPDSRRAGCVAPRACAVVPGTTDAAQRRERPGLPPLRPYSRVRRCAADRPGMSAGAARAGRCSALVGVSAPARCGHAEIRVPEAQTYSEWDVAAASNGAFSGNRTDSGRKCGRGGRSRRAQPEEAGPAAAAAGCGHRAAGKRRGCAYGRPPKRPCAVTYGGSGVNCGDPSRVRSYLSDPRDRGTHGAPPTGAVEAERAQLASVSEEAGRRQAVLAARTERAWRRLQAVQVKQVERHVGQQLRGLRGPAGWSCSRRCGGSAELSRLARSCSGVLRAAEGALDSDRTASSSGGSSDSDEEEEEGGRKGGVVAGKTTGRKWWWVEQRAWLGSRWVWLQAQVSELEYKIGALTELYTHLRQVKARLLPDTQHRASRPSPALPNPAFRSSSAGDPLRMTRADDAQLLPSAARVCPLPRQRRHKLIRVEGSVALRSKPVALPCACEPPVVCVLCAGSSSRPPSEKEECTGLDLCVHPVLTPTPDFPLAVHCGLRLQARRSQNALRGPGLSPAFPLFGGRGHVPLRAGRARRTPHLHSIGGASCRDYRAVVSPGVPTQPITELHPLSATPTQVLRASSPCQPLRRRRSESSFDIDNLVMPLGLSGLAVRVQRLQYKEIPTPRQVHHAAAGRTRRQAHPSHCLSTAGGRWTAGTPRTGRTPALSLKSRRTGMLHTQRRWRTCLTAPSSVATPCRRAERGAAGAAGPTDAGGAGLLHATGRGSGAPGWWTGTPARPAADRTTAQTGRVRRPARLEIETQKNQTSLSLRKSSRCSLSSRSCRGNAGRSRWRRRIFSG</sequence>
<feature type="region of interest" description="Disordered" evidence="1">
    <location>
        <begin position="20"/>
        <end position="41"/>
    </location>
</feature>
<organism evidence="2 3">
    <name type="scientific">Denticeps clupeoides</name>
    <name type="common">denticle herring</name>
    <dbReference type="NCBI Taxonomy" id="299321"/>
    <lineage>
        <taxon>Eukaryota</taxon>
        <taxon>Metazoa</taxon>
        <taxon>Chordata</taxon>
        <taxon>Craniata</taxon>
        <taxon>Vertebrata</taxon>
        <taxon>Euteleostomi</taxon>
        <taxon>Actinopterygii</taxon>
        <taxon>Neopterygii</taxon>
        <taxon>Teleostei</taxon>
        <taxon>Clupei</taxon>
        <taxon>Clupeiformes</taxon>
        <taxon>Denticipitoidei</taxon>
        <taxon>Denticipitidae</taxon>
        <taxon>Denticeps</taxon>
    </lineage>
</organism>
<evidence type="ECO:0000313" key="3">
    <source>
        <dbReference type="Proteomes" id="UP000694580"/>
    </source>
</evidence>
<reference evidence="2" key="2">
    <citation type="submission" date="2025-08" db="UniProtKB">
        <authorList>
            <consortium name="Ensembl"/>
        </authorList>
    </citation>
    <scope>IDENTIFICATION</scope>
</reference>
<protein>
    <submittedName>
        <fullName evidence="2">Uncharacterized protein</fullName>
    </submittedName>
</protein>
<dbReference type="Ensembl" id="ENSDCDT00010011995.1">
    <property type="protein sequence ID" value="ENSDCDP00010011470.1"/>
    <property type="gene ID" value="ENSDCDG00010005092.1"/>
</dbReference>
<feature type="region of interest" description="Disordered" evidence="1">
    <location>
        <begin position="280"/>
        <end position="310"/>
    </location>
</feature>
<feature type="compositionally biased region" description="Low complexity" evidence="1">
    <location>
        <begin position="721"/>
        <end position="734"/>
    </location>
</feature>
<proteinExistence type="predicted"/>
<dbReference type="InterPro" id="IPR026180">
    <property type="entry name" value="NSL1"/>
</dbReference>
<reference evidence="2 3" key="1">
    <citation type="submission" date="2020-06" db="EMBL/GenBank/DDBJ databases">
        <authorList>
            <consortium name="Wellcome Sanger Institute Data Sharing"/>
        </authorList>
    </citation>
    <scope>NUCLEOTIDE SEQUENCE [LARGE SCALE GENOMIC DNA]</scope>
</reference>
<accession>A0AAY4ASZ4</accession>
<feature type="compositionally biased region" description="Low complexity" evidence="1">
    <location>
        <begin position="123"/>
        <end position="133"/>
    </location>
</feature>